<organism evidence="9 10">
    <name type="scientific">Chiloscyllium punctatum</name>
    <name type="common">Brownbanded bambooshark</name>
    <name type="synonym">Hemiscyllium punctatum</name>
    <dbReference type="NCBI Taxonomy" id="137246"/>
    <lineage>
        <taxon>Eukaryota</taxon>
        <taxon>Metazoa</taxon>
        <taxon>Chordata</taxon>
        <taxon>Craniata</taxon>
        <taxon>Vertebrata</taxon>
        <taxon>Chondrichthyes</taxon>
        <taxon>Elasmobranchii</taxon>
        <taxon>Galeomorphii</taxon>
        <taxon>Galeoidea</taxon>
        <taxon>Orectolobiformes</taxon>
        <taxon>Hemiscylliidae</taxon>
        <taxon>Chiloscyllium</taxon>
    </lineage>
</organism>
<dbReference type="GO" id="GO:0007420">
    <property type="term" value="P:brain development"/>
    <property type="evidence" value="ECO:0007669"/>
    <property type="project" value="TreeGrafter"/>
</dbReference>
<evidence type="ECO:0000256" key="1">
    <source>
        <dbReference type="ARBA" id="ARBA00004123"/>
    </source>
</evidence>
<keyword evidence="5 6" id="KW-0539">Nucleus</keyword>
<evidence type="ECO:0000256" key="4">
    <source>
        <dbReference type="ARBA" id="ARBA00023163"/>
    </source>
</evidence>
<keyword evidence="3 6" id="KW-0238">DNA-binding</keyword>
<feature type="region of interest" description="Disordered" evidence="7">
    <location>
        <begin position="148"/>
        <end position="186"/>
    </location>
</feature>
<evidence type="ECO:0000256" key="7">
    <source>
        <dbReference type="SAM" id="MobiDB-lite"/>
    </source>
</evidence>
<dbReference type="GO" id="GO:0000122">
    <property type="term" value="P:negative regulation of transcription by RNA polymerase II"/>
    <property type="evidence" value="ECO:0007669"/>
    <property type="project" value="TreeGrafter"/>
</dbReference>
<dbReference type="OrthoDB" id="6247875at2759"/>
<feature type="compositionally biased region" description="Acidic residues" evidence="7">
    <location>
        <begin position="207"/>
        <end position="217"/>
    </location>
</feature>
<dbReference type="CDD" id="cd22029">
    <property type="entry name" value="HMG-box_SoxC"/>
    <property type="match status" value="1"/>
</dbReference>
<dbReference type="Pfam" id="PF00505">
    <property type="entry name" value="HMG_box"/>
    <property type="match status" value="1"/>
</dbReference>
<dbReference type="InterPro" id="IPR036910">
    <property type="entry name" value="HMG_box_dom_sf"/>
</dbReference>
<accession>A0A401RS91</accession>
<dbReference type="PROSITE" id="PS50118">
    <property type="entry name" value="HMG_BOX_2"/>
    <property type="match status" value="1"/>
</dbReference>
<evidence type="ECO:0000313" key="10">
    <source>
        <dbReference type="Proteomes" id="UP000287033"/>
    </source>
</evidence>
<comment type="caution">
    <text evidence="9">The sequence shown here is derived from an EMBL/GenBank/DDBJ whole genome shotgun (WGS) entry which is preliminary data.</text>
</comment>
<dbReference type="AlphaFoldDB" id="A0A401RS91"/>
<gene>
    <name evidence="9" type="ORF">chiPu_0019510</name>
</gene>
<dbReference type="InterPro" id="IPR009071">
    <property type="entry name" value="HMG_box_dom"/>
</dbReference>
<dbReference type="EMBL" id="BEZZ01002024">
    <property type="protein sequence ID" value="GCC21015.1"/>
    <property type="molecule type" value="Genomic_DNA"/>
</dbReference>
<dbReference type="SUPFAM" id="SSF47095">
    <property type="entry name" value="HMG-box"/>
    <property type="match status" value="1"/>
</dbReference>
<keyword evidence="10" id="KW-1185">Reference proteome</keyword>
<feature type="region of interest" description="Disordered" evidence="7">
    <location>
        <begin position="1"/>
        <end position="70"/>
    </location>
</feature>
<evidence type="ECO:0000313" key="9">
    <source>
        <dbReference type="EMBL" id="GCC21015.1"/>
    </source>
</evidence>
<evidence type="ECO:0000256" key="6">
    <source>
        <dbReference type="PROSITE-ProRule" id="PRU00267"/>
    </source>
</evidence>
<dbReference type="GO" id="GO:0001228">
    <property type="term" value="F:DNA-binding transcription activator activity, RNA polymerase II-specific"/>
    <property type="evidence" value="ECO:0007669"/>
    <property type="project" value="TreeGrafter"/>
</dbReference>
<dbReference type="PIRSF" id="PIRSF038098">
    <property type="entry name" value="SOX-12/11/4a"/>
    <property type="match status" value="1"/>
</dbReference>
<keyword evidence="4" id="KW-0804">Transcription</keyword>
<dbReference type="GO" id="GO:0005634">
    <property type="term" value="C:nucleus"/>
    <property type="evidence" value="ECO:0007669"/>
    <property type="project" value="UniProtKB-SubCell"/>
</dbReference>
<evidence type="ECO:0000259" key="8">
    <source>
        <dbReference type="PROSITE" id="PS50118"/>
    </source>
</evidence>
<dbReference type="InterPro" id="IPR017386">
    <property type="entry name" value="SOX-12/11/4"/>
</dbReference>
<dbReference type="GO" id="GO:0000978">
    <property type="term" value="F:RNA polymerase II cis-regulatory region sequence-specific DNA binding"/>
    <property type="evidence" value="ECO:0007669"/>
    <property type="project" value="TreeGrafter"/>
</dbReference>
<proteinExistence type="predicted"/>
<dbReference type="PANTHER" id="PTHR10270:SF323">
    <property type="entry name" value="TRANSCRIPTION FACTOR SOX-14-RELATED"/>
    <property type="match status" value="1"/>
</dbReference>
<comment type="subcellular location">
    <subcellularLocation>
        <location evidence="1">Nucleus</location>
    </subcellularLocation>
</comment>
<feature type="DNA-binding region" description="HMG box" evidence="6">
    <location>
        <begin position="73"/>
        <end position="141"/>
    </location>
</feature>
<protein>
    <recommendedName>
        <fullName evidence="8">HMG box domain-containing protein</fullName>
    </recommendedName>
</protein>
<feature type="domain" description="HMG box" evidence="8">
    <location>
        <begin position="73"/>
        <end position="141"/>
    </location>
</feature>
<dbReference type="SMART" id="SM00398">
    <property type="entry name" value="HMG"/>
    <property type="match status" value="1"/>
</dbReference>
<dbReference type="OMA" id="CHSGSHF"/>
<name>A0A401RS91_CHIPU</name>
<feature type="region of interest" description="Disordered" evidence="7">
    <location>
        <begin position="201"/>
        <end position="244"/>
    </location>
</feature>
<reference evidence="9 10" key="1">
    <citation type="journal article" date="2018" name="Nat. Ecol. Evol.">
        <title>Shark genomes provide insights into elasmobranch evolution and the origin of vertebrates.</title>
        <authorList>
            <person name="Hara Y"/>
            <person name="Yamaguchi K"/>
            <person name="Onimaru K"/>
            <person name="Kadota M"/>
            <person name="Koyanagi M"/>
            <person name="Keeley SD"/>
            <person name="Tatsumi K"/>
            <person name="Tanaka K"/>
            <person name="Motone F"/>
            <person name="Kageyama Y"/>
            <person name="Nozu R"/>
            <person name="Adachi N"/>
            <person name="Nishimura O"/>
            <person name="Nakagawa R"/>
            <person name="Tanegashima C"/>
            <person name="Kiyatake I"/>
            <person name="Matsumoto R"/>
            <person name="Murakumo K"/>
            <person name="Nishida K"/>
            <person name="Terakita A"/>
            <person name="Kuratani S"/>
            <person name="Sato K"/>
            <person name="Hyodo S Kuraku.S."/>
        </authorList>
    </citation>
    <scope>NUCLEOTIDE SEQUENCE [LARGE SCALE GENOMIC DNA]</scope>
</reference>
<dbReference type="PANTHER" id="PTHR10270">
    <property type="entry name" value="SOX TRANSCRIPTION FACTOR"/>
    <property type="match status" value="1"/>
</dbReference>
<feature type="compositionally biased region" description="Basic and acidic residues" evidence="7">
    <location>
        <begin position="156"/>
        <end position="167"/>
    </location>
</feature>
<dbReference type="Proteomes" id="UP000287033">
    <property type="component" value="Unassembled WGS sequence"/>
</dbReference>
<feature type="compositionally biased region" description="Basic residues" evidence="7">
    <location>
        <begin position="168"/>
        <end position="178"/>
    </location>
</feature>
<evidence type="ECO:0000256" key="3">
    <source>
        <dbReference type="ARBA" id="ARBA00023125"/>
    </source>
</evidence>
<sequence>MVQQSKAADTQSGGIASREAADSGISDMSAASSPNPGFSPAPSAESLWASGSAKGEEEASCNPDWCKTPSGHIKRPMNAFMVWSQIERKKIMEQVPDMHNAEISKRLGKKWKMLKETEKSPFIREAERLRLKHMADYPDYKYRPRKKVRAEAGAGAEDKSCRKEPKSFKKHSRPQKGKLHLERSKAKKAKMVRAAAVAAAAAADSQSESEAEADCPESEGSGADLSACYGRDTRLPSPDPKRAAQLTAAVSLSSRSAPGRPPEESDHELLLFDLSLNVAAGAELLEVSAAGGAAGGGGGGGGLALDKDMEPLTSGCSPVSHFEFPDYGTPEVRFAFEALLPNAIAFPQDLVASDSSVGRQAFVLDSKLKVYREVLRKEV</sequence>
<dbReference type="InterPro" id="IPR050140">
    <property type="entry name" value="SRY-related_HMG-box_TF-like"/>
</dbReference>
<evidence type="ECO:0000256" key="5">
    <source>
        <dbReference type="ARBA" id="ARBA00023242"/>
    </source>
</evidence>
<evidence type="ECO:0000256" key="2">
    <source>
        <dbReference type="ARBA" id="ARBA00023015"/>
    </source>
</evidence>
<dbReference type="GO" id="GO:0030182">
    <property type="term" value="P:neuron differentiation"/>
    <property type="evidence" value="ECO:0007669"/>
    <property type="project" value="TreeGrafter"/>
</dbReference>
<dbReference type="FunFam" id="1.10.30.10:FF:000007">
    <property type="entry name" value="Transcription factor SOX"/>
    <property type="match status" value="1"/>
</dbReference>
<dbReference type="STRING" id="137246.A0A401RS91"/>
<feature type="compositionally biased region" description="Polar residues" evidence="7">
    <location>
        <begin position="1"/>
        <end position="14"/>
    </location>
</feature>
<feature type="compositionally biased region" description="Basic and acidic residues" evidence="7">
    <location>
        <begin position="231"/>
        <end position="242"/>
    </location>
</feature>
<keyword evidence="2" id="KW-0805">Transcription regulation</keyword>
<dbReference type="Gene3D" id="1.10.30.10">
    <property type="entry name" value="High mobility group box domain"/>
    <property type="match status" value="1"/>
</dbReference>